<comment type="caution">
    <text evidence="1">The sequence shown here is derived from an EMBL/GenBank/DDBJ whole genome shotgun (WGS) entry which is preliminary data.</text>
</comment>
<protein>
    <submittedName>
        <fullName evidence="1">Uncharacterized protein</fullName>
    </submittedName>
</protein>
<evidence type="ECO:0000313" key="1">
    <source>
        <dbReference type="EMBL" id="TGO23399.1"/>
    </source>
</evidence>
<dbReference type="AlphaFoldDB" id="A0A4Z1FK25"/>
<sequence length="180" mass="20822">MWFLRTGTSVHGSKDVISSKWRYMIFNAPQSALAPTAFSLQNDDRDDGDIDQGGGSQFRKAFQEILEDPETYQKREDAIPTNEYIDNLKHCTAASGFLTNTFLVFDPVCSDLVVESVYFYDNMRFLAFEVKFSVPGKTYAKGYQGYTWVRLDQLVYYFYEPRMKNELGMDKIWEAAQESK</sequence>
<accession>A0A4Z1FK25</accession>
<keyword evidence="2" id="KW-1185">Reference proteome</keyword>
<evidence type="ECO:0000313" key="2">
    <source>
        <dbReference type="Proteomes" id="UP000297910"/>
    </source>
</evidence>
<dbReference type="EMBL" id="PQXI01000134">
    <property type="protein sequence ID" value="TGO23399.1"/>
    <property type="molecule type" value="Genomic_DNA"/>
</dbReference>
<proteinExistence type="predicted"/>
<dbReference type="Proteomes" id="UP000297910">
    <property type="component" value="Unassembled WGS sequence"/>
</dbReference>
<reference evidence="1 2" key="1">
    <citation type="submission" date="2017-12" db="EMBL/GenBank/DDBJ databases">
        <title>Comparative genomics of Botrytis spp.</title>
        <authorList>
            <person name="Valero-Jimenez C.A."/>
            <person name="Tapia P."/>
            <person name="Veloso J."/>
            <person name="Silva-Moreno E."/>
            <person name="Staats M."/>
            <person name="Valdes J.H."/>
            <person name="Van Kan J.A.L."/>
        </authorList>
    </citation>
    <scope>NUCLEOTIDE SEQUENCE [LARGE SCALE GENOMIC DNA]</scope>
    <source>
        <strain evidence="1 2">Bp0003</strain>
    </source>
</reference>
<gene>
    <name evidence="1" type="ORF">BPAE_0134g00330</name>
</gene>
<organism evidence="1 2">
    <name type="scientific">Botrytis paeoniae</name>
    <dbReference type="NCBI Taxonomy" id="278948"/>
    <lineage>
        <taxon>Eukaryota</taxon>
        <taxon>Fungi</taxon>
        <taxon>Dikarya</taxon>
        <taxon>Ascomycota</taxon>
        <taxon>Pezizomycotina</taxon>
        <taxon>Leotiomycetes</taxon>
        <taxon>Helotiales</taxon>
        <taxon>Sclerotiniaceae</taxon>
        <taxon>Botrytis</taxon>
    </lineage>
</organism>
<name>A0A4Z1FK25_9HELO</name>